<evidence type="ECO:0000256" key="2">
    <source>
        <dbReference type="SAM" id="SignalP"/>
    </source>
</evidence>
<protein>
    <submittedName>
        <fullName evidence="3">ABC transporter permease</fullName>
    </submittedName>
</protein>
<dbReference type="Gene3D" id="1.25.40.10">
    <property type="entry name" value="Tetratricopeptide repeat domain"/>
    <property type="match status" value="1"/>
</dbReference>
<feature type="compositionally biased region" description="Low complexity" evidence="1">
    <location>
        <begin position="213"/>
        <end position="229"/>
    </location>
</feature>
<dbReference type="Proteomes" id="UP001606302">
    <property type="component" value="Unassembled WGS sequence"/>
</dbReference>
<dbReference type="EMBL" id="JBIGHX010000002">
    <property type="protein sequence ID" value="MFG6461602.1"/>
    <property type="molecule type" value="Genomic_DNA"/>
</dbReference>
<evidence type="ECO:0000256" key="1">
    <source>
        <dbReference type="SAM" id="MobiDB-lite"/>
    </source>
</evidence>
<gene>
    <name evidence="3" type="ORF">ACG04Q_08470</name>
</gene>
<comment type="caution">
    <text evidence="3">The sequence shown here is derived from an EMBL/GenBank/DDBJ whole genome shotgun (WGS) entry which is preliminary data.</text>
</comment>
<dbReference type="SUPFAM" id="SSF48452">
    <property type="entry name" value="TPR-like"/>
    <property type="match status" value="1"/>
</dbReference>
<evidence type="ECO:0000313" key="4">
    <source>
        <dbReference type="Proteomes" id="UP001606302"/>
    </source>
</evidence>
<name>A0ABW7GI18_9BURK</name>
<evidence type="ECO:0000313" key="3">
    <source>
        <dbReference type="EMBL" id="MFG6461602.1"/>
    </source>
</evidence>
<reference evidence="3 4" key="1">
    <citation type="submission" date="2024-08" db="EMBL/GenBank/DDBJ databases">
        <authorList>
            <person name="Lu H."/>
        </authorList>
    </citation>
    <scope>NUCLEOTIDE SEQUENCE [LARGE SCALE GENOMIC DNA]</scope>
    <source>
        <strain evidence="3 4">DXS20W</strain>
    </source>
</reference>
<feature type="region of interest" description="Disordered" evidence="1">
    <location>
        <begin position="200"/>
        <end position="229"/>
    </location>
</feature>
<proteinExistence type="predicted"/>
<dbReference type="RefSeq" id="WP_394510451.1">
    <property type="nucleotide sequence ID" value="NZ_JBIGHX010000002.1"/>
</dbReference>
<feature type="signal peptide" evidence="2">
    <location>
        <begin position="1"/>
        <end position="22"/>
    </location>
</feature>
<sequence length="229" mass="25045">MRWLVIAAIAGLLGAGGGFAHAQVEPFCGQLANGYGPFDYRKERGRALAIVDSYHFNSDVRNLRKGQSGSLGGDLDYILRASPNHHAALATISEWGVRLKTKEPPSLPRSIDCYFERASRFQPDDHLVRLLYASFLQRMNLKAEALATLEPLEKLDDLQAFTHQNIGLLLLDLGEPERALVHAWKSQELGWARPGLKERLEKAGQWREPPPAEAASAASAAASAASAPP</sequence>
<feature type="chain" id="PRO_5046992225" evidence="2">
    <location>
        <begin position="23"/>
        <end position="229"/>
    </location>
</feature>
<dbReference type="InterPro" id="IPR011990">
    <property type="entry name" value="TPR-like_helical_dom_sf"/>
</dbReference>
<organism evidence="3 4">
    <name type="scientific">Pelomonas lactea</name>
    <dbReference type="NCBI Taxonomy" id="3299030"/>
    <lineage>
        <taxon>Bacteria</taxon>
        <taxon>Pseudomonadati</taxon>
        <taxon>Pseudomonadota</taxon>
        <taxon>Betaproteobacteria</taxon>
        <taxon>Burkholderiales</taxon>
        <taxon>Sphaerotilaceae</taxon>
        <taxon>Roseateles</taxon>
    </lineage>
</organism>
<keyword evidence="2" id="KW-0732">Signal</keyword>
<accession>A0ABW7GI18</accession>
<keyword evidence="4" id="KW-1185">Reference proteome</keyword>